<comment type="caution">
    <text evidence="2">The sequence shown here is derived from an EMBL/GenBank/DDBJ whole genome shotgun (WGS) entry which is preliminary data.</text>
</comment>
<gene>
    <name evidence="2" type="ORF">S01H1_28337</name>
</gene>
<name>X0V7B1_9ZZZZ</name>
<feature type="non-terminal residue" evidence="2">
    <location>
        <position position="34"/>
    </location>
</feature>
<evidence type="ECO:0000256" key="1">
    <source>
        <dbReference type="SAM" id="Phobius"/>
    </source>
</evidence>
<protein>
    <recommendedName>
        <fullName evidence="3">Mur ligase N-terminal catalytic domain-containing protein</fullName>
    </recommendedName>
</protein>
<keyword evidence="1" id="KW-0472">Membrane</keyword>
<evidence type="ECO:0000313" key="2">
    <source>
        <dbReference type="EMBL" id="GAF96520.1"/>
    </source>
</evidence>
<keyword evidence="1" id="KW-0812">Transmembrane</keyword>
<evidence type="ECO:0008006" key="3">
    <source>
        <dbReference type="Google" id="ProtNLM"/>
    </source>
</evidence>
<sequence length="34" mass="3513">MAYNSITSIAGKKFHFIGAGGVGMSGLAQLLMKI</sequence>
<organism evidence="2">
    <name type="scientific">marine sediment metagenome</name>
    <dbReference type="NCBI Taxonomy" id="412755"/>
    <lineage>
        <taxon>unclassified sequences</taxon>
        <taxon>metagenomes</taxon>
        <taxon>ecological metagenomes</taxon>
    </lineage>
</organism>
<dbReference type="EMBL" id="BARS01017315">
    <property type="protein sequence ID" value="GAF96520.1"/>
    <property type="molecule type" value="Genomic_DNA"/>
</dbReference>
<feature type="transmembrane region" description="Helical" evidence="1">
    <location>
        <begin position="14"/>
        <end position="32"/>
    </location>
</feature>
<dbReference type="SUPFAM" id="SSF51984">
    <property type="entry name" value="MurCD N-terminal domain"/>
    <property type="match status" value="1"/>
</dbReference>
<accession>X0V7B1</accession>
<proteinExistence type="predicted"/>
<reference evidence="2" key="1">
    <citation type="journal article" date="2014" name="Front. Microbiol.">
        <title>High frequency of phylogenetically diverse reductive dehalogenase-homologous genes in deep subseafloor sedimentary metagenomes.</title>
        <authorList>
            <person name="Kawai M."/>
            <person name="Futagami T."/>
            <person name="Toyoda A."/>
            <person name="Takaki Y."/>
            <person name="Nishi S."/>
            <person name="Hori S."/>
            <person name="Arai W."/>
            <person name="Tsubouchi T."/>
            <person name="Morono Y."/>
            <person name="Uchiyama I."/>
            <person name="Ito T."/>
            <person name="Fujiyama A."/>
            <person name="Inagaki F."/>
            <person name="Takami H."/>
        </authorList>
    </citation>
    <scope>NUCLEOTIDE SEQUENCE</scope>
    <source>
        <strain evidence="2">Expedition CK06-06</strain>
    </source>
</reference>
<keyword evidence="1" id="KW-1133">Transmembrane helix</keyword>
<dbReference type="Gene3D" id="3.40.50.720">
    <property type="entry name" value="NAD(P)-binding Rossmann-like Domain"/>
    <property type="match status" value="1"/>
</dbReference>
<dbReference type="AlphaFoldDB" id="X0V7B1"/>